<dbReference type="KEGG" id="pchm:VFPPC_16376"/>
<dbReference type="PANTHER" id="PTHR43004">
    <property type="entry name" value="TRK SYSTEM POTASSIUM UPTAKE PROTEIN"/>
    <property type="match status" value="1"/>
</dbReference>
<keyword evidence="5" id="KW-0812">Transmembrane</keyword>
<protein>
    <submittedName>
        <fullName evidence="7">FAD-binding family</fullName>
    </submittedName>
</protein>
<feature type="transmembrane region" description="Helical" evidence="5">
    <location>
        <begin position="7"/>
        <end position="29"/>
    </location>
</feature>
<evidence type="ECO:0000256" key="2">
    <source>
        <dbReference type="ARBA" id="ARBA00022630"/>
    </source>
</evidence>
<keyword evidence="4" id="KW-0560">Oxidoreductase</keyword>
<dbReference type="GO" id="GO:0071949">
    <property type="term" value="F:FAD binding"/>
    <property type="evidence" value="ECO:0007669"/>
    <property type="project" value="InterPro"/>
</dbReference>
<dbReference type="SUPFAM" id="SSF51905">
    <property type="entry name" value="FAD/NAD(P)-binding domain"/>
    <property type="match status" value="1"/>
</dbReference>
<gene>
    <name evidence="7" type="ORF">VFPPC_16376</name>
</gene>
<comment type="cofactor">
    <cofactor evidence="1">
        <name>FAD</name>
        <dbReference type="ChEBI" id="CHEBI:57692"/>
    </cofactor>
</comment>
<evidence type="ECO:0000256" key="1">
    <source>
        <dbReference type="ARBA" id="ARBA00001974"/>
    </source>
</evidence>
<dbReference type="Gene3D" id="3.50.50.60">
    <property type="entry name" value="FAD/NAD(P)-binding domain"/>
    <property type="match status" value="1"/>
</dbReference>
<keyword evidence="2" id="KW-0285">Flavoprotein</keyword>
<dbReference type="Pfam" id="PF01494">
    <property type="entry name" value="FAD_binding_3"/>
    <property type="match status" value="1"/>
</dbReference>
<evidence type="ECO:0000313" key="7">
    <source>
        <dbReference type="EMBL" id="OAQ62728.2"/>
    </source>
</evidence>
<comment type="caution">
    <text evidence="7">The sequence shown here is derived from an EMBL/GenBank/DDBJ whole genome shotgun (WGS) entry which is preliminary data.</text>
</comment>
<dbReference type="PANTHER" id="PTHR43004:SF19">
    <property type="entry name" value="BINDING MONOOXYGENASE, PUTATIVE (JCVI)-RELATED"/>
    <property type="match status" value="1"/>
</dbReference>
<evidence type="ECO:0000256" key="3">
    <source>
        <dbReference type="ARBA" id="ARBA00022827"/>
    </source>
</evidence>
<feature type="domain" description="FAD-binding" evidence="6">
    <location>
        <begin position="8"/>
        <end position="360"/>
    </location>
</feature>
<dbReference type="InterPro" id="IPR050641">
    <property type="entry name" value="RIFMO-like"/>
</dbReference>
<evidence type="ECO:0000259" key="6">
    <source>
        <dbReference type="Pfam" id="PF01494"/>
    </source>
</evidence>
<accession>A0A179FBC9</accession>
<dbReference type="EMBL" id="LSBJ02000006">
    <property type="protein sequence ID" value="OAQ62728.2"/>
    <property type="molecule type" value="Genomic_DNA"/>
</dbReference>
<dbReference type="Gene3D" id="3.30.9.10">
    <property type="entry name" value="D-Amino Acid Oxidase, subunit A, domain 2"/>
    <property type="match status" value="1"/>
</dbReference>
<keyword evidence="5" id="KW-1133">Transmembrane helix</keyword>
<dbReference type="RefSeq" id="XP_022284190.1">
    <property type="nucleotide sequence ID" value="XM_022429013.1"/>
</dbReference>
<evidence type="ECO:0000256" key="5">
    <source>
        <dbReference type="SAM" id="Phobius"/>
    </source>
</evidence>
<reference evidence="7 8" key="1">
    <citation type="journal article" date="2016" name="PLoS Pathog.">
        <title>Biosynthesis of antibiotic leucinostatins in bio-control fungus Purpureocillium lilacinum and their inhibition on phytophthora revealed by genome mining.</title>
        <authorList>
            <person name="Wang G."/>
            <person name="Liu Z."/>
            <person name="Lin R."/>
            <person name="Li E."/>
            <person name="Mao Z."/>
            <person name="Ling J."/>
            <person name="Yang Y."/>
            <person name="Yin W.B."/>
            <person name="Xie B."/>
        </authorList>
    </citation>
    <scope>NUCLEOTIDE SEQUENCE [LARGE SCALE GENOMIC DNA]</scope>
    <source>
        <strain evidence="7">170</strain>
    </source>
</reference>
<dbReference type="InterPro" id="IPR002938">
    <property type="entry name" value="FAD-bd"/>
</dbReference>
<proteinExistence type="predicted"/>
<name>A0A179FBC9_METCM</name>
<evidence type="ECO:0000256" key="4">
    <source>
        <dbReference type="ARBA" id="ARBA00023002"/>
    </source>
</evidence>
<dbReference type="Proteomes" id="UP000078397">
    <property type="component" value="Unassembled WGS sequence"/>
</dbReference>
<dbReference type="STRING" id="1380566.A0A179FBC9"/>
<keyword evidence="5" id="KW-0472">Membrane</keyword>
<dbReference type="Gene3D" id="3.40.30.120">
    <property type="match status" value="1"/>
</dbReference>
<keyword evidence="8" id="KW-1185">Reference proteome</keyword>
<keyword evidence="3" id="KW-0274">FAD</keyword>
<dbReference type="OrthoDB" id="2690153at2759"/>
<organism evidence="7 8">
    <name type="scientific">Pochonia chlamydosporia 170</name>
    <dbReference type="NCBI Taxonomy" id="1380566"/>
    <lineage>
        <taxon>Eukaryota</taxon>
        <taxon>Fungi</taxon>
        <taxon>Dikarya</taxon>
        <taxon>Ascomycota</taxon>
        <taxon>Pezizomycotina</taxon>
        <taxon>Sordariomycetes</taxon>
        <taxon>Hypocreomycetidae</taxon>
        <taxon>Hypocreales</taxon>
        <taxon>Clavicipitaceae</taxon>
        <taxon>Pochonia</taxon>
    </lineage>
</organism>
<dbReference type="GeneID" id="28858123"/>
<dbReference type="InterPro" id="IPR036188">
    <property type="entry name" value="FAD/NAD-bd_sf"/>
</dbReference>
<evidence type="ECO:0000313" key="8">
    <source>
        <dbReference type="Proteomes" id="UP000078397"/>
    </source>
</evidence>
<dbReference type="AlphaFoldDB" id="A0A179FBC9"/>
<dbReference type="PRINTS" id="PR00420">
    <property type="entry name" value="RNGMNOXGNASE"/>
</dbReference>
<sequence length="515" mass="57698">MLPHSCFALVVGGGPTALVTAILLARYGFTIVVVERHPLRLGQPKANVINARSAEIFRQFGLETSQLRAKGLDPEESRRVIFGSSMFGVEFGFIDREEFSTNDTPEPTFGSPQPVLEEVLLEIAKSTGKVIYLRENEWLGCTESSDKIITSVVRYGGDNTERTITSKYLIGCDGIHSKTREVLNVKFDCIDEIPDIPQHYMSIHFRGDLSHSQPALLHIILDPSNLGVLIPYNRKNEWVFMTQCDPTTTTKEIYTHEYCRSRIIKAVGCEVECQILENRLWTTATKIASSFRSKTMRNAFLAGDAAHCFPPTGGLGMNTGIADAHNLTWKILAVERGWAKESFLDTFTTERRQVAESNARHSASNETKMLNLTKLVFQNEMSAQELMENSVMRTNIEDAILDNSEHFQSLNMHIGYVYGHHQHTRKCSDYQKESVSGARLPHAWVKLDGQTVSTLDLIDGFNFVLIASEGFTTLSEVLVNDIPVRVQQLGRDFTDSSEGTWTTLMKLSGEQHGVL</sequence>
<dbReference type="GO" id="GO:0016709">
    <property type="term" value="F:oxidoreductase activity, acting on paired donors, with incorporation or reduction of molecular oxygen, NAD(P)H as one donor, and incorporation of one atom of oxygen"/>
    <property type="evidence" value="ECO:0007669"/>
    <property type="project" value="UniProtKB-ARBA"/>
</dbReference>